<name>A0AAV0BIC2_PHAPC</name>
<dbReference type="EMBL" id="CALTRL010005828">
    <property type="protein sequence ID" value="CAH7687037.1"/>
    <property type="molecule type" value="Genomic_DNA"/>
</dbReference>
<dbReference type="InterPro" id="IPR055323">
    <property type="entry name" value="C57A10.07/YOR238W"/>
</dbReference>
<dbReference type="GO" id="GO:0005737">
    <property type="term" value="C:cytoplasm"/>
    <property type="evidence" value="ECO:0007669"/>
    <property type="project" value="TreeGrafter"/>
</dbReference>
<keyword evidence="3" id="KW-1185">Reference proteome</keyword>
<dbReference type="PANTHER" id="PTHR28110:SF1">
    <property type="entry name" value="TRANSMEMBRANE PROTEIN"/>
    <property type="match status" value="1"/>
</dbReference>
<dbReference type="EMBL" id="CALTRL010001906">
    <property type="protein sequence ID" value="CAH7674129.1"/>
    <property type="molecule type" value="Genomic_DNA"/>
</dbReference>
<evidence type="ECO:0000313" key="1">
    <source>
        <dbReference type="EMBL" id="CAH7674129.1"/>
    </source>
</evidence>
<dbReference type="PANTHER" id="PTHR28110">
    <property type="entry name" value="TRANSMEMBRANE PROTEIN"/>
    <property type="match status" value="1"/>
</dbReference>
<accession>A0AAV0BIC2</accession>
<reference evidence="2" key="1">
    <citation type="submission" date="2022-06" db="EMBL/GenBank/DDBJ databases">
        <authorList>
            <consortium name="SYNGENTA / RWTH Aachen University"/>
        </authorList>
    </citation>
    <scope>NUCLEOTIDE SEQUENCE</scope>
</reference>
<sequence>MMVVVGRHGVEQKEKSFREAVEGERKVYLDFERDLYGCKTVLRRKRLNRNPFRRYTPYIDSCPELTSVEHNIP</sequence>
<comment type="caution">
    <text evidence="2">The sequence shown here is derived from an EMBL/GenBank/DDBJ whole genome shotgun (WGS) entry which is preliminary data.</text>
</comment>
<dbReference type="Proteomes" id="UP001153365">
    <property type="component" value="Unassembled WGS sequence"/>
</dbReference>
<protein>
    <submittedName>
        <fullName evidence="2">Uncharacterized protein</fullName>
    </submittedName>
</protein>
<dbReference type="AlphaFoldDB" id="A0AAV0BIC2"/>
<evidence type="ECO:0000313" key="3">
    <source>
        <dbReference type="Proteomes" id="UP001153365"/>
    </source>
</evidence>
<organism evidence="2 3">
    <name type="scientific">Phakopsora pachyrhizi</name>
    <name type="common">Asian soybean rust disease fungus</name>
    <dbReference type="NCBI Taxonomy" id="170000"/>
    <lineage>
        <taxon>Eukaryota</taxon>
        <taxon>Fungi</taxon>
        <taxon>Dikarya</taxon>
        <taxon>Basidiomycota</taxon>
        <taxon>Pucciniomycotina</taxon>
        <taxon>Pucciniomycetes</taxon>
        <taxon>Pucciniales</taxon>
        <taxon>Phakopsoraceae</taxon>
        <taxon>Phakopsora</taxon>
    </lineage>
</organism>
<proteinExistence type="predicted"/>
<evidence type="ECO:0000313" key="2">
    <source>
        <dbReference type="EMBL" id="CAH7687037.1"/>
    </source>
</evidence>
<gene>
    <name evidence="2" type="ORF">PPACK8108_LOCUS21765</name>
    <name evidence="1" type="ORF">PPACK8108_LOCUS9029</name>
</gene>